<feature type="chain" id="PRO_5003082492" description="DUF4855 domain-containing protein" evidence="1">
    <location>
        <begin position="19"/>
        <end position="361"/>
    </location>
</feature>
<dbReference type="AlphaFoldDB" id="D6D417"/>
<dbReference type="PATRIC" id="fig|657309.4.peg.3258"/>
<evidence type="ECO:0000313" key="3">
    <source>
        <dbReference type="Proteomes" id="UP000008795"/>
    </source>
</evidence>
<reference evidence="2 3" key="1">
    <citation type="submission" date="2010-03" db="EMBL/GenBank/DDBJ databases">
        <title>The genome sequence of Bacteriodes xylanisolvens XB1A.</title>
        <authorList>
            <consortium name="metaHIT consortium -- http://www.metahit.eu/"/>
            <person name="Pajon A."/>
            <person name="Turner K."/>
            <person name="Parkhill J."/>
            <person name="Bernalier A."/>
        </authorList>
    </citation>
    <scope>NUCLEOTIDE SEQUENCE [LARGE SCALE GENOMIC DNA]</scope>
    <source>
        <strain evidence="2 3">XB1A</strain>
    </source>
</reference>
<dbReference type="Pfam" id="PF16147">
    <property type="entry name" value="DUF4855"/>
    <property type="match status" value="1"/>
</dbReference>
<dbReference type="HOGENOM" id="CLU_044560_0_0_10"/>
<dbReference type="KEGG" id="bxy:BXY_42690"/>
<evidence type="ECO:0000313" key="2">
    <source>
        <dbReference type="EMBL" id="CBK69169.1"/>
    </source>
</evidence>
<proteinExistence type="predicted"/>
<accession>D6D417</accession>
<feature type="signal peptide" evidence="1">
    <location>
        <begin position="1"/>
        <end position="18"/>
    </location>
</feature>
<dbReference type="EMBL" id="FP929033">
    <property type="protein sequence ID" value="CBK69169.1"/>
    <property type="molecule type" value="Genomic_DNA"/>
</dbReference>
<organism evidence="2 3">
    <name type="scientific">Bacteroides xylanisolvens XB1A</name>
    <dbReference type="NCBI Taxonomy" id="657309"/>
    <lineage>
        <taxon>Bacteria</taxon>
        <taxon>Pseudomonadati</taxon>
        <taxon>Bacteroidota</taxon>
        <taxon>Bacteroidia</taxon>
        <taxon>Bacteroidales</taxon>
        <taxon>Bacteroidaceae</taxon>
        <taxon>Bacteroides</taxon>
    </lineage>
</organism>
<gene>
    <name evidence="2" type="ORF">BXY_42690</name>
</gene>
<reference evidence="2 3" key="2">
    <citation type="submission" date="2010-03" db="EMBL/GenBank/DDBJ databases">
        <authorList>
            <person name="Pajon A."/>
        </authorList>
    </citation>
    <scope>NUCLEOTIDE SEQUENCE [LARGE SCALE GENOMIC DNA]</scope>
    <source>
        <strain evidence="2 3">XB1A</strain>
    </source>
</reference>
<protein>
    <recommendedName>
        <fullName evidence="4">DUF4855 domain-containing protein</fullName>
    </recommendedName>
</protein>
<dbReference type="PROSITE" id="PS51257">
    <property type="entry name" value="PROKAR_LIPOPROTEIN"/>
    <property type="match status" value="1"/>
</dbReference>
<evidence type="ECO:0000256" key="1">
    <source>
        <dbReference type="SAM" id="SignalP"/>
    </source>
</evidence>
<evidence type="ECO:0008006" key="4">
    <source>
        <dbReference type="Google" id="ProtNLM"/>
    </source>
</evidence>
<dbReference type="InterPro" id="IPR032329">
    <property type="entry name" value="DUF4855"/>
</dbReference>
<dbReference type="Proteomes" id="UP000008795">
    <property type="component" value="Chromosome"/>
</dbReference>
<keyword evidence="1" id="KW-0732">Signal</keyword>
<sequence length="361" mass="42518">MGYMNKSLVMFSFLTLLAISCASSRKKPIIKENGVIADMVLMYYGGAHRQTEWNEEQCMKNVAYRDKKGDLHWMFDGFLFLEFKDGKGRSFASYYEPMSARKSEWKGLCDKYFQKGKALDAIESCIDDVKKEIGAPRHARKVVLTLPEPVPNQKDWGELNGRQLDFSNEADRINACKWYIDYAIDRFKKAQFENISLDGFYWIAEEATNSRTILNEIGAYMRSLGYKFYWIPYWGSDGHGEWKELKFDVAYQQPNYFFYEQKPDSMHLKTVCEFAKEKGMYLEVEFDERALKKSPDYRADRLHEYMEAYEKYGALYDIPLAYYIGDCMVYDLATSSYKEDNDLYNWFADIVVKRQHIRGEK</sequence>
<name>D6D417_9BACE</name>
<dbReference type="eggNOG" id="COG0584">
    <property type="taxonomic scope" value="Bacteria"/>
</dbReference>